<evidence type="ECO:0000313" key="2">
    <source>
        <dbReference type="EMBL" id="MBP2181786.1"/>
    </source>
</evidence>
<dbReference type="Proteomes" id="UP000741013">
    <property type="component" value="Unassembled WGS sequence"/>
</dbReference>
<dbReference type="EMBL" id="JAGGMS010000001">
    <property type="protein sequence ID" value="MBP2181786.1"/>
    <property type="molecule type" value="Genomic_DNA"/>
</dbReference>
<proteinExistence type="predicted"/>
<dbReference type="SUPFAM" id="SSF48208">
    <property type="entry name" value="Six-hairpin glycosidases"/>
    <property type="match status" value="1"/>
</dbReference>
<accession>A0ABS4PQS9</accession>
<feature type="chain" id="PRO_5047526732" description="Glycosyl hydrolase family 76" evidence="1">
    <location>
        <begin position="28"/>
        <end position="598"/>
    </location>
</feature>
<dbReference type="InterPro" id="IPR008928">
    <property type="entry name" value="6-hairpin_glycosidase_sf"/>
</dbReference>
<organism evidence="2 3">
    <name type="scientific">Amycolatopsis magusensis</name>
    <dbReference type="NCBI Taxonomy" id="882444"/>
    <lineage>
        <taxon>Bacteria</taxon>
        <taxon>Bacillati</taxon>
        <taxon>Actinomycetota</taxon>
        <taxon>Actinomycetes</taxon>
        <taxon>Pseudonocardiales</taxon>
        <taxon>Pseudonocardiaceae</taxon>
        <taxon>Amycolatopsis</taxon>
    </lineage>
</organism>
<feature type="signal peptide" evidence="1">
    <location>
        <begin position="1"/>
        <end position="27"/>
    </location>
</feature>
<sequence>MNPAARALALTAALVGGLLSAPSGARAAEAVCFLACDARDPVHAGQEAFPVPEENLNGRRLVLHVSDVDGMAWGSIDHGVQGDAVWLDRSWDGGRTWEGLLGKASIPGTWTGTRTLMYNISDPGGHRRGLLRACGDAAGVGCTQWVYPAVCDVLCDQTDSGQADGDVQPVPATTLNGRVIRLHTDRAGMAWASVEAGGPGDEVWLDRSWDEGATWPDGSSLGRVTATGTSARTSLFATRDPRGRLYGGVVRACGRASTGPNGSCTAWARPAPARASAAADALMYSYDPFPGWWPSSWWNSAAALTTLIDHGDPRYDWVIGRTFEQNRGTFPAGARGSDPIEGNFASRAIDDSAWWGLAWVAAYDRTGDARYLRMATTIADYVHGYWDTGTCGGGVWWDRERTYKNAVTAGLYLRLAAAVHNRTPGDTAWLDRTRTAASWYLGSGLINSANLVNDGLTRDCRNNGQTVWTYNQGLAIGGLLEAWRATGDGALLDMAGRLADAAVTGLTRDGVLTESCDAGTNTCDDNQKQFKGIFSRYLADLAGVTGRYGEFTTRQAASIWSRARDPLNRIGQRWAGASPDQVDWRTQASGLGALVAAR</sequence>
<evidence type="ECO:0000313" key="3">
    <source>
        <dbReference type="Proteomes" id="UP000741013"/>
    </source>
</evidence>
<keyword evidence="3" id="KW-1185">Reference proteome</keyword>
<comment type="caution">
    <text evidence="2">The sequence shown here is derived from an EMBL/GenBank/DDBJ whole genome shotgun (WGS) entry which is preliminary data.</text>
</comment>
<gene>
    <name evidence="2" type="ORF">JOM49_003312</name>
</gene>
<reference evidence="2 3" key="1">
    <citation type="submission" date="2021-03" db="EMBL/GenBank/DDBJ databases">
        <title>Sequencing the genomes of 1000 actinobacteria strains.</title>
        <authorList>
            <person name="Klenk H.-P."/>
        </authorList>
    </citation>
    <scope>NUCLEOTIDE SEQUENCE [LARGE SCALE GENOMIC DNA]</scope>
    <source>
        <strain evidence="2 3">DSM 45510</strain>
    </source>
</reference>
<dbReference type="PANTHER" id="PTHR47791">
    <property type="entry name" value="MEIOTICALLY UP-REGULATED GENE 191 PROTEIN"/>
    <property type="match status" value="1"/>
</dbReference>
<dbReference type="InterPro" id="IPR005198">
    <property type="entry name" value="Glyco_hydro_76"/>
</dbReference>
<dbReference type="PANTHER" id="PTHR47791:SF1">
    <property type="entry name" value="ENDO MANNANASE, GH76 FAMILY (EUROFUNG)"/>
    <property type="match status" value="1"/>
</dbReference>
<dbReference type="InterPro" id="IPR053169">
    <property type="entry name" value="MUG_Protein"/>
</dbReference>
<dbReference type="RefSeq" id="WP_308158761.1">
    <property type="nucleotide sequence ID" value="NZ_JAGGMS010000001.1"/>
</dbReference>
<dbReference type="Gene3D" id="1.50.10.20">
    <property type="match status" value="1"/>
</dbReference>
<keyword evidence="1" id="KW-0732">Signal</keyword>
<evidence type="ECO:0000256" key="1">
    <source>
        <dbReference type="SAM" id="SignalP"/>
    </source>
</evidence>
<dbReference type="Pfam" id="PF03663">
    <property type="entry name" value="Glyco_hydro_76"/>
    <property type="match status" value="1"/>
</dbReference>
<name>A0ABS4PQS9_9PSEU</name>
<protein>
    <recommendedName>
        <fullName evidence="4">Glycosyl hydrolase family 76</fullName>
    </recommendedName>
</protein>
<evidence type="ECO:0008006" key="4">
    <source>
        <dbReference type="Google" id="ProtNLM"/>
    </source>
</evidence>